<protein>
    <submittedName>
        <fullName evidence="2">Uncharacterized protein</fullName>
    </submittedName>
</protein>
<accession>A0A427B1D9</accession>
<comment type="caution">
    <text evidence="2">The sequence shown here is derived from an EMBL/GenBank/DDBJ whole genome shotgun (WGS) entry which is preliminary data.</text>
</comment>
<sequence length="165" mass="17567">MGNLYCFLSVGVEIRCVGSNIAHHPWRAPKEGERARRNGSCQNISEPEPTSVMERPQRGLHPADPSDARTNHQGSRAAWCRPLGPAMRSPSAGGVATDNQSGTHPPRRRPAPPPPSNRVTPSDAPDPPPLPSDREVAGAVSPCIIIAPVTPVAVGFTFAPNHTKE</sequence>
<gene>
    <name evidence="2" type="ORF">B296_00018434</name>
</gene>
<dbReference type="EMBL" id="AMZH03000716">
    <property type="protein sequence ID" value="RRT82342.1"/>
    <property type="molecule type" value="Genomic_DNA"/>
</dbReference>
<name>A0A427B1D9_ENSVE</name>
<evidence type="ECO:0000313" key="2">
    <source>
        <dbReference type="EMBL" id="RRT82342.1"/>
    </source>
</evidence>
<proteinExistence type="predicted"/>
<organism evidence="2 3">
    <name type="scientific">Ensete ventricosum</name>
    <name type="common">Abyssinian banana</name>
    <name type="synonym">Musa ensete</name>
    <dbReference type="NCBI Taxonomy" id="4639"/>
    <lineage>
        <taxon>Eukaryota</taxon>
        <taxon>Viridiplantae</taxon>
        <taxon>Streptophyta</taxon>
        <taxon>Embryophyta</taxon>
        <taxon>Tracheophyta</taxon>
        <taxon>Spermatophyta</taxon>
        <taxon>Magnoliopsida</taxon>
        <taxon>Liliopsida</taxon>
        <taxon>Zingiberales</taxon>
        <taxon>Musaceae</taxon>
        <taxon>Ensete</taxon>
    </lineage>
</organism>
<evidence type="ECO:0000256" key="1">
    <source>
        <dbReference type="SAM" id="MobiDB-lite"/>
    </source>
</evidence>
<dbReference type="AlphaFoldDB" id="A0A427B1D9"/>
<feature type="region of interest" description="Disordered" evidence="1">
    <location>
        <begin position="27"/>
        <end position="136"/>
    </location>
</feature>
<reference evidence="2 3" key="1">
    <citation type="journal article" date="2014" name="Agronomy (Basel)">
        <title>A Draft Genome Sequence for Ensete ventricosum, the Drought-Tolerant Tree Against Hunger.</title>
        <authorList>
            <person name="Harrison J."/>
            <person name="Moore K.A."/>
            <person name="Paszkiewicz K."/>
            <person name="Jones T."/>
            <person name="Grant M."/>
            <person name="Ambacheew D."/>
            <person name="Muzemil S."/>
            <person name="Studholme D.J."/>
        </authorList>
    </citation>
    <scope>NUCLEOTIDE SEQUENCE [LARGE SCALE GENOMIC DNA]</scope>
</reference>
<dbReference type="Proteomes" id="UP000287651">
    <property type="component" value="Unassembled WGS sequence"/>
</dbReference>
<evidence type="ECO:0000313" key="3">
    <source>
        <dbReference type="Proteomes" id="UP000287651"/>
    </source>
</evidence>